<name>A0A7X1NXQ0_9DEIO</name>
<dbReference type="FunFam" id="3.90.1530.30:FF:000001">
    <property type="entry name" value="Chromosome partitioning protein ParB"/>
    <property type="match status" value="1"/>
</dbReference>
<dbReference type="Proteomes" id="UP000484842">
    <property type="component" value="Unassembled WGS sequence"/>
</dbReference>
<feature type="domain" description="ParB-like N-terminal" evidence="3">
    <location>
        <begin position="28"/>
        <end position="119"/>
    </location>
</feature>
<dbReference type="InterPro" id="IPR036086">
    <property type="entry name" value="ParB/Sulfiredoxin_sf"/>
</dbReference>
<reference evidence="4 5" key="1">
    <citation type="submission" date="2019-10" db="EMBL/GenBank/DDBJ databases">
        <title>Deinococcus sp. isolated from soil.</title>
        <authorList>
            <person name="Li Y."/>
            <person name="Wang J."/>
        </authorList>
    </citation>
    <scope>NUCLEOTIDE SEQUENCE [LARGE SCALE GENOMIC DNA]</scope>
    <source>
        <strain evidence="4 5">SDU3-2</strain>
    </source>
</reference>
<evidence type="ECO:0000256" key="2">
    <source>
        <dbReference type="ARBA" id="ARBA00023125"/>
    </source>
</evidence>
<comment type="caution">
    <text evidence="4">The sequence shown here is derived from an EMBL/GenBank/DDBJ whole genome shotgun (WGS) entry which is preliminary data.</text>
</comment>
<dbReference type="Gene3D" id="1.10.10.2830">
    <property type="match status" value="1"/>
</dbReference>
<dbReference type="SMART" id="SM00470">
    <property type="entry name" value="ParB"/>
    <property type="match status" value="1"/>
</dbReference>
<dbReference type="Gene3D" id="3.90.1530.30">
    <property type="match status" value="1"/>
</dbReference>
<dbReference type="Pfam" id="PF02195">
    <property type="entry name" value="ParB_N"/>
    <property type="match status" value="1"/>
</dbReference>
<organism evidence="4 5">
    <name type="scientific">Deinococcus terrestris</name>
    <dbReference type="NCBI Taxonomy" id="2651870"/>
    <lineage>
        <taxon>Bacteria</taxon>
        <taxon>Thermotogati</taxon>
        <taxon>Deinococcota</taxon>
        <taxon>Deinococci</taxon>
        <taxon>Deinococcales</taxon>
        <taxon>Deinococcaceae</taxon>
        <taxon>Deinococcus</taxon>
    </lineage>
</organism>
<comment type="similarity">
    <text evidence="1">Belongs to the ParB family.</text>
</comment>
<dbReference type="PANTHER" id="PTHR33375">
    <property type="entry name" value="CHROMOSOME-PARTITIONING PROTEIN PARB-RELATED"/>
    <property type="match status" value="1"/>
</dbReference>
<dbReference type="InterPro" id="IPR050336">
    <property type="entry name" value="Chromosome_partition/occlusion"/>
</dbReference>
<dbReference type="InterPro" id="IPR003115">
    <property type="entry name" value="ParB_N"/>
</dbReference>
<dbReference type="PANTHER" id="PTHR33375:SF7">
    <property type="entry name" value="CHROMOSOME 2-PARTITIONING PROTEIN PARB-RELATED"/>
    <property type="match status" value="1"/>
</dbReference>
<dbReference type="GO" id="GO:0007059">
    <property type="term" value="P:chromosome segregation"/>
    <property type="evidence" value="ECO:0007669"/>
    <property type="project" value="TreeGrafter"/>
</dbReference>
<evidence type="ECO:0000313" key="4">
    <source>
        <dbReference type="EMBL" id="MPY67608.1"/>
    </source>
</evidence>
<dbReference type="InterPro" id="IPR004437">
    <property type="entry name" value="ParB/RepB/Spo0J"/>
</dbReference>
<evidence type="ECO:0000313" key="5">
    <source>
        <dbReference type="Proteomes" id="UP000484842"/>
    </source>
</evidence>
<proteinExistence type="inferred from homology"/>
<evidence type="ECO:0000256" key="1">
    <source>
        <dbReference type="ARBA" id="ARBA00006295"/>
    </source>
</evidence>
<dbReference type="NCBIfam" id="TIGR00180">
    <property type="entry name" value="parB_part"/>
    <property type="match status" value="1"/>
</dbReference>
<dbReference type="EMBL" id="WBSL01000007">
    <property type="protein sequence ID" value="MPY67608.1"/>
    <property type="molecule type" value="Genomic_DNA"/>
</dbReference>
<dbReference type="SUPFAM" id="SSF110849">
    <property type="entry name" value="ParB/Sulfiredoxin"/>
    <property type="match status" value="1"/>
</dbReference>
<gene>
    <name evidence="4" type="ORF">F8S09_13095</name>
</gene>
<dbReference type="SUPFAM" id="SSF109709">
    <property type="entry name" value="KorB DNA-binding domain-like"/>
    <property type="match status" value="1"/>
</dbReference>
<dbReference type="GO" id="GO:0003677">
    <property type="term" value="F:DNA binding"/>
    <property type="evidence" value="ECO:0007669"/>
    <property type="project" value="UniProtKB-KW"/>
</dbReference>
<accession>A0A7X1NXQ0</accession>
<keyword evidence="5" id="KW-1185">Reference proteome</keyword>
<dbReference type="RefSeq" id="WP_322618820.1">
    <property type="nucleotide sequence ID" value="NZ_WBSL01000007.1"/>
</dbReference>
<dbReference type="AlphaFoldDB" id="A0A7X1NXQ0"/>
<dbReference type="GO" id="GO:0005694">
    <property type="term" value="C:chromosome"/>
    <property type="evidence" value="ECO:0007669"/>
    <property type="project" value="TreeGrafter"/>
</dbReference>
<keyword evidence="2" id="KW-0238">DNA-binding</keyword>
<evidence type="ECO:0000259" key="3">
    <source>
        <dbReference type="SMART" id="SM00470"/>
    </source>
</evidence>
<protein>
    <submittedName>
        <fullName evidence="4">ParB/RepB/Spo0J family partition protein</fullName>
    </submittedName>
</protein>
<sequence length="304" mass="33659">MTRKRPQRELGGLLGGAQALTQAGPEVQRLPLEQLRPYGSQPRRYIGTEELERLTRSVREQGVLQPLLVRPASSGGGFEIAAGERRYRAALAAGLAEVPVLVRPLTDLQMIEVGLVENLQREGLSPIDETEGLLRLIALRLDLTPGGARQALMANLRNPDPQQVALLEDVFALVGQQTWQSFAKNKLRMLQWPPEVLEAMRSHGLPYSVAGIVAAVADEHRPRLLDMALGGATGRELRGAVAALRPIPPADPLVVRQLEQVRRTLGHPRFLQQLGRGQEAELKKWLKQMPKWMRERVEEGADPT</sequence>